<evidence type="ECO:0000256" key="1">
    <source>
        <dbReference type="SAM" id="MobiDB-lite"/>
    </source>
</evidence>
<dbReference type="AlphaFoldDB" id="A0A139H9I0"/>
<organism evidence="2 3">
    <name type="scientific">Pseudocercospora eumusae</name>
    <dbReference type="NCBI Taxonomy" id="321146"/>
    <lineage>
        <taxon>Eukaryota</taxon>
        <taxon>Fungi</taxon>
        <taxon>Dikarya</taxon>
        <taxon>Ascomycota</taxon>
        <taxon>Pezizomycotina</taxon>
        <taxon>Dothideomycetes</taxon>
        <taxon>Dothideomycetidae</taxon>
        <taxon>Mycosphaerellales</taxon>
        <taxon>Mycosphaerellaceae</taxon>
        <taxon>Pseudocercospora</taxon>
    </lineage>
</organism>
<proteinExistence type="predicted"/>
<gene>
    <name evidence="2" type="ORF">AC578_3496</name>
</gene>
<sequence length="192" mass="21601">MPRTFEVSPRTTSSQKSTSHIASQPSPYKHHISPKPYNMDLAPDHFAYTDPQPESSKAAAARARLVDERIDSGVASIASTPTQHDLLELSKQSPGTHVTDAQATQESLPEHRWDRGKVYKSSLACPYLCPWHQVCWQSQYTRPAVELLREILEVRYAAQDGQVGSNAKAQGEPSTFWSRLWRRCYYAGYAPL</sequence>
<dbReference type="Proteomes" id="UP000070133">
    <property type="component" value="Unassembled WGS sequence"/>
</dbReference>
<reference evidence="2 3" key="1">
    <citation type="submission" date="2015-07" db="EMBL/GenBank/DDBJ databases">
        <title>Comparative genomics of the Sigatoka disease complex on banana suggests a link between parallel evolutionary changes in Pseudocercospora fijiensis and Pseudocercospora eumusae and increased virulence on the banana host.</title>
        <authorList>
            <person name="Chang T.-C."/>
            <person name="Salvucci A."/>
            <person name="Crous P.W."/>
            <person name="Stergiopoulos I."/>
        </authorList>
    </citation>
    <scope>NUCLEOTIDE SEQUENCE [LARGE SCALE GENOMIC DNA]</scope>
    <source>
        <strain evidence="2 3">CBS 114824</strain>
    </source>
</reference>
<name>A0A139H9I0_9PEZI</name>
<feature type="region of interest" description="Disordered" evidence="1">
    <location>
        <begin position="90"/>
        <end position="109"/>
    </location>
</feature>
<dbReference type="EMBL" id="LFZN01000099">
    <property type="protein sequence ID" value="KXS99104.1"/>
    <property type="molecule type" value="Genomic_DNA"/>
</dbReference>
<comment type="caution">
    <text evidence="2">The sequence shown here is derived from an EMBL/GenBank/DDBJ whole genome shotgun (WGS) entry which is preliminary data.</text>
</comment>
<evidence type="ECO:0000313" key="2">
    <source>
        <dbReference type="EMBL" id="KXS99104.1"/>
    </source>
</evidence>
<evidence type="ECO:0000313" key="3">
    <source>
        <dbReference type="Proteomes" id="UP000070133"/>
    </source>
</evidence>
<accession>A0A139H9I0</accession>
<dbReference type="OrthoDB" id="3631810at2759"/>
<protein>
    <submittedName>
        <fullName evidence="2">Uncharacterized protein</fullName>
    </submittedName>
</protein>
<keyword evidence="3" id="KW-1185">Reference proteome</keyword>
<feature type="region of interest" description="Disordered" evidence="1">
    <location>
        <begin position="1"/>
        <end position="59"/>
    </location>
</feature>
<feature type="compositionally biased region" description="Polar residues" evidence="1">
    <location>
        <begin position="9"/>
        <end position="26"/>
    </location>
</feature>
<feature type="compositionally biased region" description="Polar residues" evidence="1">
    <location>
        <begin position="90"/>
        <end position="107"/>
    </location>
</feature>